<feature type="compositionally biased region" description="Pro residues" evidence="7">
    <location>
        <begin position="125"/>
        <end position="139"/>
    </location>
</feature>
<dbReference type="InterPro" id="IPR045127">
    <property type="entry name" value="TAF11-like"/>
</dbReference>
<dbReference type="GO" id="GO:0046982">
    <property type="term" value="F:protein heterodimerization activity"/>
    <property type="evidence" value="ECO:0007669"/>
    <property type="project" value="InterPro"/>
</dbReference>
<dbReference type="CDD" id="cd08048">
    <property type="entry name" value="HFD_TAF11"/>
    <property type="match status" value="1"/>
</dbReference>
<reference evidence="9" key="1">
    <citation type="submission" date="2020-01" db="EMBL/GenBank/DDBJ databases">
        <title>Genome sequence of Kobresia littledalei, the first chromosome-level genome in the family Cyperaceae.</title>
        <authorList>
            <person name="Qu G."/>
        </authorList>
    </citation>
    <scope>NUCLEOTIDE SEQUENCE</scope>
    <source>
        <strain evidence="9">C.B.Clarke</strain>
        <tissue evidence="9">Leaf</tissue>
    </source>
</reference>
<dbReference type="AlphaFoldDB" id="A0A833QHM3"/>
<dbReference type="PANTHER" id="PTHR13218:SF8">
    <property type="entry name" value="TRANSCRIPTION INITIATION FACTOR TFIID SUBUNIT 11"/>
    <property type="match status" value="1"/>
</dbReference>
<keyword evidence="10" id="KW-1185">Reference proteome</keyword>
<sequence length="460" mass="51142">MSTFKDPFEEALLMDQTVEAKAAMEESSLGSPRRPHDAPPSIPSSAVPSPPSDADGGGRDDDEEKEERTEVQRDDFPSSDDSDEFARLRMIFKDPFEEAWLKDQAVEAAAVAKEALLGSPRRPYDAPPSIPSAVPPPPSAANGGGGDDDEEEEERTEVQHEDFPSSNYSDEYYAWRRTILSSFTKEQMSRYEAFRRSAIPKSEIKKILTRIIGVQQGNADIYIVVSALGKMFVGDLVETARVVMAERKDSGPIRPCHIRESYRRLKLEGKTFQHKALVHDFCALDLFIFPFSLTCGFLKECGASSDLEIQFPSLWLDCGYTVACRMIAMEWEAGIGVKWADSFRILLNRVHGIFNGLQIPIPGNYLYGPFKGMGTGAALVRKWEKGTGTGILKLSAFFAEKGVSRSNYQGPLIESEVFMLDECKGEVTKPTFSDTDSSSQEKSQESKHINTNDELKDVKS</sequence>
<evidence type="ECO:0000256" key="4">
    <source>
        <dbReference type="ARBA" id="ARBA00023163"/>
    </source>
</evidence>
<dbReference type="OrthoDB" id="28335at2759"/>
<keyword evidence="3" id="KW-0805">Transcription regulation</keyword>
<comment type="subcellular location">
    <subcellularLocation>
        <location evidence="1">Nucleus</location>
    </subcellularLocation>
</comment>
<feature type="compositionally biased region" description="Basic and acidic residues" evidence="7">
    <location>
        <begin position="66"/>
        <end position="76"/>
    </location>
</feature>
<evidence type="ECO:0000256" key="5">
    <source>
        <dbReference type="ARBA" id="ARBA00023242"/>
    </source>
</evidence>
<feature type="compositionally biased region" description="Basic and acidic residues" evidence="7">
    <location>
        <begin position="442"/>
        <end position="460"/>
    </location>
</feature>
<dbReference type="Pfam" id="PF04719">
    <property type="entry name" value="TAFII28"/>
    <property type="match status" value="1"/>
</dbReference>
<organism evidence="9 10">
    <name type="scientific">Carex littledalei</name>
    <dbReference type="NCBI Taxonomy" id="544730"/>
    <lineage>
        <taxon>Eukaryota</taxon>
        <taxon>Viridiplantae</taxon>
        <taxon>Streptophyta</taxon>
        <taxon>Embryophyta</taxon>
        <taxon>Tracheophyta</taxon>
        <taxon>Spermatophyta</taxon>
        <taxon>Magnoliopsida</taxon>
        <taxon>Liliopsida</taxon>
        <taxon>Poales</taxon>
        <taxon>Cyperaceae</taxon>
        <taxon>Cyperoideae</taxon>
        <taxon>Cariceae</taxon>
        <taxon>Carex</taxon>
        <taxon>Carex subgen. Euthyceras</taxon>
    </lineage>
</organism>
<evidence type="ECO:0000313" key="9">
    <source>
        <dbReference type="EMBL" id="KAF3326605.1"/>
    </source>
</evidence>
<comment type="similarity">
    <text evidence="2">Belongs to the TAF11 family.</text>
</comment>
<evidence type="ECO:0000256" key="7">
    <source>
        <dbReference type="SAM" id="MobiDB-lite"/>
    </source>
</evidence>
<feature type="region of interest" description="Disordered" evidence="7">
    <location>
        <begin position="428"/>
        <end position="460"/>
    </location>
</feature>
<dbReference type="FunFam" id="1.10.20.10:FF:000061">
    <property type="entry name" value="TFIID subunit"/>
    <property type="match status" value="1"/>
</dbReference>
<dbReference type="SUPFAM" id="SSF47113">
    <property type="entry name" value="Histone-fold"/>
    <property type="match status" value="1"/>
</dbReference>
<name>A0A833QHM3_9POAL</name>
<dbReference type="EMBL" id="SWLB01000018">
    <property type="protein sequence ID" value="KAF3326605.1"/>
    <property type="molecule type" value="Genomic_DNA"/>
</dbReference>
<comment type="caution">
    <text evidence="9">The sequence shown here is derived from an EMBL/GenBank/DDBJ whole genome shotgun (WGS) entry which is preliminary data.</text>
</comment>
<feature type="region of interest" description="Disordered" evidence="7">
    <location>
        <begin position="21"/>
        <end position="84"/>
    </location>
</feature>
<dbReference type="Proteomes" id="UP000623129">
    <property type="component" value="Unassembled WGS sequence"/>
</dbReference>
<keyword evidence="4" id="KW-0804">Transcription</keyword>
<feature type="compositionally biased region" description="Acidic residues" evidence="7">
    <location>
        <begin position="146"/>
        <end position="155"/>
    </location>
</feature>
<gene>
    <name evidence="9" type="ORF">FCM35_KLT08235</name>
</gene>
<dbReference type="InterPro" id="IPR006809">
    <property type="entry name" value="TAFII28_dom"/>
</dbReference>
<feature type="domain" description="TAFII28-like protein" evidence="8">
    <location>
        <begin position="179"/>
        <end position="264"/>
    </location>
</feature>
<evidence type="ECO:0000256" key="6">
    <source>
        <dbReference type="ARBA" id="ARBA00072882"/>
    </source>
</evidence>
<proteinExistence type="inferred from homology"/>
<evidence type="ECO:0000256" key="2">
    <source>
        <dbReference type="ARBA" id="ARBA00009788"/>
    </source>
</evidence>
<dbReference type="PANTHER" id="PTHR13218">
    <property type="entry name" value="TRANSCRIPTION INITIATION FACTOR TFIID SUBUNIT 11-RELATED"/>
    <property type="match status" value="1"/>
</dbReference>
<evidence type="ECO:0000259" key="8">
    <source>
        <dbReference type="Pfam" id="PF04719"/>
    </source>
</evidence>
<dbReference type="GO" id="GO:0051123">
    <property type="term" value="P:RNA polymerase II preinitiation complex assembly"/>
    <property type="evidence" value="ECO:0007669"/>
    <property type="project" value="InterPro"/>
</dbReference>
<evidence type="ECO:0000313" key="10">
    <source>
        <dbReference type="Proteomes" id="UP000623129"/>
    </source>
</evidence>
<evidence type="ECO:0000256" key="1">
    <source>
        <dbReference type="ARBA" id="ARBA00004123"/>
    </source>
</evidence>
<dbReference type="GO" id="GO:0016251">
    <property type="term" value="F:RNA polymerase II general transcription initiation factor activity"/>
    <property type="evidence" value="ECO:0007669"/>
    <property type="project" value="TreeGrafter"/>
</dbReference>
<feature type="region of interest" description="Disordered" evidence="7">
    <location>
        <begin position="119"/>
        <end position="165"/>
    </location>
</feature>
<dbReference type="InterPro" id="IPR009072">
    <property type="entry name" value="Histone-fold"/>
</dbReference>
<evidence type="ECO:0000256" key="3">
    <source>
        <dbReference type="ARBA" id="ARBA00023015"/>
    </source>
</evidence>
<accession>A0A833QHM3</accession>
<dbReference type="GO" id="GO:0005669">
    <property type="term" value="C:transcription factor TFIID complex"/>
    <property type="evidence" value="ECO:0007669"/>
    <property type="project" value="InterPro"/>
</dbReference>
<protein>
    <recommendedName>
        <fullName evidence="6">Transcription initiation factor TFIID subunit 11</fullName>
    </recommendedName>
</protein>
<dbReference type="Gene3D" id="1.10.20.10">
    <property type="entry name" value="Histone, subunit A"/>
    <property type="match status" value="1"/>
</dbReference>
<keyword evidence="5" id="KW-0539">Nucleus</keyword>